<evidence type="ECO:0000256" key="1">
    <source>
        <dbReference type="SAM" id="Coils"/>
    </source>
</evidence>
<evidence type="ECO:0000313" key="3">
    <source>
        <dbReference type="Proteomes" id="UP001166251"/>
    </source>
</evidence>
<comment type="caution">
    <text evidence="2">The sequence shown here is derived from an EMBL/GenBank/DDBJ whole genome shotgun (WGS) entry which is preliminary data.</text>
</comment>
<keyword evidence="1" id="KW-0175">Coiled coil</keyword>
<dbReference type="EMBL" id="JAHZSS010000003">
    <property type="protein sequence ID" value="MBW8190298.1"/>
    <property type="molecule type" value="Genomic_DNA"/>
</dbReference>
<keyword evidence="3" id="KW-1185">Reference proteome</keyword>
<protein>
    <submittedName>
        <fullName evidence="2">Uncharacterized protein</fullName>
    </submittedName>
</protein>
<evidence type="ECO:0000313" key="2">
    <source>
        <dbReference type="EMBL" id="MBW8190298.1"/>
    </source>
</evidence>
<dbReference type="RefSeq" id="WP_220102972.1">
    <property type="nucleotide sequence ID" value="NZ_JAHZSS010000003.1"/>
</dbReference>
<dbReference type="Proteomes" id="UP001166251">
    <property type="component" value="Unassembled WGS sequence"/>
</dbReference>
<name>A0ABS7EED9_9GAMM</name>
<gene>
    <name evidence="2" type="ORF">K0504_04545</name>
</gene>
<reference evidence="2" key="1">
    <citation type="submission" date="2021-07" db="EMBL/GenBank/DDBJ databases">
        <title>Neiella marina sp. nov., isolated from the intestinal content of sea cucumber Apostichopus japonicus.</title>
        <authorList>
            <person name="Bai X."/>
        </authorList>
    </citation>
    <scope>NUCLEOTIDE SEQUENCE</scope>
    <source>
        <strain evidence="2">126</strain>
    </source>
</reference>
<feature type="coiled-coil region" evidence="1">
    <location>
        <begin position="9"/>
        <end position="36"/>
    </location>
</feature>
<organism evidence="2 3">
    <name type="scientific">Neiella holothuriorum</name>
    <dbReference type="NCBI Taxonomy" id="2870530"/>
    <lineage>
        <taxon>Bacteria</taxon>
        <taxon>Pseudomonadati</taxon>
        <taxon>Pseudomonadota</taxon>
        <taxon>Gammaproteobacteria</taxon>
        <taxon>Alteromonadales</taxon>
        <taxon>Echinimonadaceae</taxon>
        <taxon>Neiella</taxon>
    </lineage>
</organism>
<sequence length="312" mass="34707">MIFVRTKRFLELEKRVSDLEKLVNDLKNDSRKENGEFSASPSVVALSGSHQEKCAPKFNFSEHNELETFDLLEKTLKRDIQIWVNELFQNQSIVDSLALEVAKTVVFRSKPKSKAVLKKLSNIGVYSLKDSGSTDQLVSTLLELLSQANHSCNTQLTVVARSDLKYLIGYIIEHVEPSKSIDGAADSDLINWLEIDGNSDFSCLRGFDPLVAAEIWLTICDIKSGSKNIDSCWIDAAHHVLKGKMPTNPNSIKLIKANGMMASSDFKNSMRIGGFAMSPFCFEGAFPYRKIVSSDWLNLIALVVGAEPGKNR</sequence>
<proteinExistence type="predicted"/>
<accession>A0ABS7EED9</accession>